<reference evidence="1 2" key="1">
    <citation type="journal article" date="2018" name="Front. Plant Sci.">
        <title>Red Clover (Trifolium pratense) and Zigzag Clover (T. medium) - A Picture of Genomic Similarities and Differences.</title>
        <authorList>
            <person name="Dluhosova J."/>
            <person name="Istvanek J."/>
            <person name="Nedelnik J."/>
            <person name="Repkova J."/>
        </authorList>
    </citation>
    <scope>NUCLEOTIDE SEQUENCE [LARGE SCALE GENOMIC DNA]</scope>
    <source>
        <strain evidence="2">cv. 10/8</strain>
        <tissue evidence="1">Leaf</tissue>
    </source>
</reference>
<evidence type="ECO:0000313" key="2">
    <source>
        <dbReference type="Proteomes" id="UP000265520"/>
    </source>
</evidence>
<accession>A0A392U5Q6</accession>
<sequence length="18" mass="2267">MKTMAEGWWGSRRQAEWR</sequence>
<feature type="non-terminal residue" evidence="1">
    <location>
        <position position="18"/>
    </location>
</feature>
<dbReference type="EMBL" id="LXQA010743563">
    <property type="protein sequence ID" value="MCI68809.1"/>
    <property type="molecule type" value="Genomic_DNA"/>
</dbReference>
<proteinExistence type="predicted"/>
<keyword evidence="2" id="KW-1185">Reference proteome</keyword>
<organism evidence="1 2">
    <name type="scientific">Trifolium medium</name>
    <dbReference type="NCBI Taxonomy" id="97028"/>
    <lineage>
        <taxon>Eukaryota</taxon>
        <taxon>Viridiplantae</taxon>
        <taxon>Streptophyta</taxon>
        <taxon>Embryophyta</taxon>
        <taxon>Tracheophyta</taxon>
        <taxon>Spermatophyta</taxon>
        <taxon>Magnoliopsida</taxon>
        <taxon>eudicotyledons</taxon>
        <taxon>Gunneridae</taxon>
        <taxon>Pentapetalae</taxon>
        <taxon>rosids</taxon>
        <taxon>fabids</taxon>
        <taxon>Fabales</taxon>
        <taxon>Fabaceae</taxon>
        <taxon>Papilionoideae</taxon>
        <taxon>50 kb inversion clade</taxon>
        <taxon>NPAAA clade</taxon>
        <taxon>Hologalegina</taxon>
        <taxon>IRL clade</taxon>
        <taxon>Trifolieae</taxon>
        <taxon>Trifolium</taxon>
    </lineage>
</organism>
<dbReference type="Proteomes" id="UP000265520">
    <property type="component" value="Unassembled WGS sequence"/>
</dbReference>
<protein>
    <submittedName>
        <fullName evidence="1">Uncharacterized protein</fullName>
    </submittedName>
</protein>
<evidence type="ECO:0000313" key="1">
    <source>
        <dbReference type="EMBL" id="MCI68809.1"/>
    </source>
</evidence>
<comment type="caution">
    <text evidence="1">The sequence shown here is derived from an EMBL/GenBank/DDBJ whole genome shotgun (WGS) entry which is preliminary data.</text>
</comment>
<name>A0A392U5Q6_9FABA</name>
<dbReference type="AlphaFoldDB" id="A0A392U5Q6"/>